<keyword evidence="1 2" id="KW-0732">Signal</keyword>
<feature type="domain" description="Secretion system C-terminal sorting" evidence="3">
    <location>
        <begin position="163"/>
        <end position="235"/>
    </location>
</feature>
<proteinExistence type="predicted"/>
<evidence type="ECO:0000313" key="5">
    <source>
        <dbReference type="Proteomes" id="UP001139462"/>
    </source>
</evidence>
<evidence type="ECO:0000313" key="4">
    <source>
        <dbReference type="EMBL" id="MCG2430067.1"/>
    </source>
</evidence>
<comment type="caution">
    <text evidence="4">The sequence shown here is derived from an EMBL/GenBank/DDBJ whole genome shotgun (WGS) entry which is preliminary data.</text>
</comment>
<accession>A0A9X1R177</accession>
<evidence type="ECO:0000256" key="2">
    <source>
        <dbReference type="SAM" id="SignalP"/>
    </source>
</evidence>
<dbReference type="Proteomes" id="UP001139462">
    <property type="component" value="Unassembled WGS sequence"/>
</dbReference>
<organism evidence="4 5">
    <name type="scientific">Aequorivita xiaoshiensis</name>
    <dbReference type="NCBI Taxonomy" id="2874476"/>
    <lineage>
        <taxon>Bacteria</taxon>
        <taxon>Pseudomonadati</taxon>
        <taxon>Bacteroidota</taxon>
        <taxon>Flavobacteriia</taxon>
        <taxon>Flavobacteriales</taxon>
        <taxon>Flavobacteriaceae</taxon>
        <taxon>Aequorivita</taxon>
    </lineage>
</organism>
<feature type="signal peptide" evidence="2">
    <location>
        <begin position="1"/>
        <end position="19"/>
    </location>
</feature>
<sequence>MKTIIIFLFTSLVYVSTHAQDPHLFENTWYLENVIIDGENNYPINSTFDGEMNFQADFISLGHSYCESGISGNVIYTGSNQFNLSEVIALVETCEDPDVLEFISKHYSVYVDNNLIAKNPLDYYIVFLGDHKTLIITNPEGKQAIYNSGPLGVQAFENAMFSIYPNPSFETLNISSTKQVGNLQIHILSLEGKLLNTQHIDFNKQTSIDVSNLSSGIYFLKIADESGRVEVKKFVKQ</sequence>
<evidence type="ECO:0000256" key="1">
    <source>
        <dbReference type="ARBA" id="ARBA00022729"/>
    </source>
</evidence>
<dbReference type="EMBL" id="JAIRBB010000001">
    <property type="protein sequence ID" value="MCG2430067.1"/>
    <property type="molecule type" value="Genomic_DNA"/>
</dbReference>
<gene>
    <name evidence="4" type="ORF">K8344_02960</name>
</gene>
<protein>
    <submittedName>
        <fullName evidence="4">T9SS type A sorting domain-containing protein</fullName>
    </submittedName>
</protein>
<dbReference type="Pfam" id="PF18962">
    <property type="entry name" value="Por_Secre_tail"/>
    <property type="match status" value="1"/>
</dbReference>
<dbReference type="RefSeq" id="WP_237606799.1">
    <property type="nucleotide sequence ID" value="NZ_JAIRBB010000001.1"/>
</dbReference>
<dbReference type="InterPro" id="IPR026444">
    <property type="entry name" value="Secre_tail"/>
</dbReference>
<feature type="chain" id="PRO_5040825546" evidence="2">
    <location>
        <begin position="20"/>
        <end position="237"/>
    </location>
</feature>
<reference evidence="4" key="1">
    <citation type="submission" date="2021-09" db="EMBL/GenBank/DDBJ databases">
        <title>Genome of Aequorivita sp. strain F64183.</title>
        <authorList>
            <person name="Wang Y."/>
        </authorList>
    </citation>
    <scope>NUCLEOTIDE SEQUENCE</scope>
    <source>
        <strain evidence="4">F64183</strain>
    </source>
</reference>
<dbReference type="NCBIfam" id="TIGR04183">
    <property type="entry name" value="Por_Secre_tail"/>
    <property type="match status" value="1"/>
</dbReference>
<dbReference type="AlphaFoldDB" id="A0A9X1R177"/>
<keyword evidence="5" id="KW-1185">Reference proteome</keyword>
<name>A0A9X1R177_9FLAO</name>
<evidence type="ECO:0000259" key="3">
    <source>
        <dbReference type="Pfam" id="PF18962"/>
    </source>
</evidence>